<keyword evidence="5 7" id="KW-1133">Transmembrane helix</keyword>
<evidence type="ECO:0000256" key="7">
    <source>
        <dbReference type="SAM" id="Phobius"/>
    </source>
</evidence>
<dbReference type="Proteomes" id="UP001275436">
    <property type="component" value="Unassembled WGS sequence"/>
</dbReference>
<feature type="transmembrane region" description="Helical" evidence="7">
    <location>
        <begin position="78"/>
        <end position="99"/>
    </location>
</feature>
<evidence type="ECO:0000256" key="2">
    <source>
        <dbReference type="ARBA" id="ARBA00022448"/>
    </source>
</evidence>
<keyword evidence="2" id="KW-0813">Transport</keyword>
<sequence>MKNNQTIWQNSSFRSLWFGSGISELGGALGTFCNSVYVYMLTGSELALGSMWLLYYVPSILIQFFIGPYLDHWRKKTIMISVLWCRAFLFIIPLVLLLLDSPSVWSIYIIQFFVGLLTPLYVPASQSLLPQVVSSNQLIEGNAYLDSLTRTMMLVAPLIAGFIMDILSIETTLIVIIGLFAISGAILFSVTEKRQLQIQKQAWKDELKNGWNSFFQQKLLFILAGFLAIVQLGVGASIVLNLPYITVVHGSSMSMYGFFMAGFPLGYVIGSLCIKYINVNNKPRWMLLCLIIGGCTYIINGVTSHVWVAISSEILAGIAMSIFTIWHLTMFQQKIDDNQRTQLLSIRMLIIRIMLPIGILIGGFISELFTIRLAFIIMGLITCISATLGLLYFRLNPIRYWTLRNLHDKKG</sequence>
<feature type="transmembrane region" description="Helical" evidence="7">
    <location>
        <begin position="286"/>
        <end position="308"/>
    </location>
</feature>
<dbReference type="Gene3D" id="1.20.1250.20">
    <property type="entry name" value="MFS general substrate transporter like domains"/>
    <property type="match status" value="1"/>
</dbReference>
<feature type="transmembrane region" description="Helical" evidence="7">
    <location>
        <begin position="371"/>
        <end position="393"/>
    </location>
</feature>
<dbReference type="InterPro" id="IPR036259">
    <property type="entry name" value="MFS_trans_sf"/>
</dbReference>
<evidence type="ECO:0000256" key="1">
    <source>
        <dbReference type="ARBA" id="ARBA00004651"/>
    </source>
</evidence>
<dbReference type="CDD" id="cd06173">
    <property type="entry name" value="MFS_MefA_like"/>
    <property type="match status" value="1"/>
</dbReference>
<evidence type="ECO:0000256" key="6">
    <source>
        <dbReference type="ARBA" id="ARBA00023136"/>
    </source>
</evidence>
<dbReference type="RefSeq" id="WP_017795480.1">
    <property type="nucleotide sequence ID" value="NZ_BSKO01000001.1"/>
</dbReference>
<proteinExistence type="predicted"/>
<evidence type="ECO:0000256" key="3">
    <source>
        <dbReference type="ARBA" id="ARBA00022475"/>
    </source>
</evidence>
<feature type="transmembrane region" description="Helical" evidence="7">
    <location>
        <begin position="343"/>
        <end position="365"/>
    </location>
</feature>
<comment type="subcellular location">
    <subcellularLocation>
        <location evidence="1">Cell membrane</location>
        <topology evidence="1">Multi-pass membrane protein</topology>
    </subcellularLocation>
</comment>
<feature type="transmembrane region" description="Helical" evidence="7">
    <location>
        <begin position="143"/>
        <end position="163"/>
    </location>
</feature>
<dbReference type="Pfam" id="PF07690">
    <property type="entry name" value="MFS_1"/>
    <property type="match status" value="2"/>
</dbReference>
<name>A0ABQ5TDB8_9BACI</name>
<dbReference type="InterPro" id="IPR011701">
    <property type="entry name" value="MFS"/>
</dbReference>
<feature type="transmembrane region" description="Helical" evidence="7">
    <location>
        <begin position="46"/>
        <end position="66"/>
    </location>
</feature>
<dbReference type="PANTHER" id="PTHR43266">
    <property type="entry name" value="MACROLIDE-EFFLUX PROTEIN"/>
    <property type="match status" value="1"/>
</dbReference>
<accession>A0ABQ5TDB8</accession>
<evidence type="ECO:0000256" key="4">
    <source>
        <dbReference type="ARBA" id="ARBA00022692"/>
    </source>
</evidence>
<dbReference type="SUPFAM" id="SSF103473">
    <property type="entry name" value="MFS general substrate transporter"/>
    <property type="match status" value="1"/>
</dbReference>
<comment type="caution">
    <text evidence="8">The sequence shown here is derived from an EMBL/GenBank/DDBJ whole genome shotgun (WGS) entry which is preliminary data.</text>
</comment>
<feature type="transmembrane region" description="Helical" evidence="7">
    <location>
        <begin position="21"/>
        <end position="40"/>
    </location>
</feature>
<evidence type="ECO:0000256" key="5">
    <source>
        <dbReference type="ARBA" id="ARBA00022989"/>
    </source>
</evidence>
<keyword evidence="3" id="KW-1003">Cell membrane</keyword>
<feature type="transmembrane region" description="Helical" evidence="7">
    <location>
        <begin position="219"/>
        <end position="242"/>
    </location>
</feature>
<dbReference type="PANTHER" id="PTHR43266:SF10">
    <property type="entry name" value="BACILYSIN EXPORTER BACE-RELATED"/>
    <property type="match status" value="1"/>
</dbReference>
<keyword evidence="4 7" id="KW-0812">Transmembrane</keyword>
<keyword evidence="6 7" id="KW-0472">Membrane</keyword>
<evidence type="ECO:0000313" key="8">
    <source>
        <dbReference type="EMBL" id="GLO64683.1"/>
    </source>
</evidence>
<protein>
    <submittedName>
        <fullName evidence="8">MFS transporter</fullName>
    </submittedName>
</protein>
<feature type="transmembrane region" description="Helical" evidence="7">
    <location>
        <begin position="169"/>
        <end position="190"/>
    </location>
</feature>
<gene>
    <name evidence="8" type="ORF">MACH08_04670</name>
</gene>
<reference evidence="8 9" key="1">
    <citation type="submission" date="2023-02" db="EMBL/GenBank/DDBJ databases">
        <title>Oceanobacillus kimchii IFOP_LL358 isolated form Alexandrium catenella lab strain.</title>
        <authorList>
            <person name="Gajardo G."/>
            <person name="Ueki S."/>
            <person name="Maruyama F."/>
        </authorList>
    </citation>
    <scope>NUCLEOTIDE SEQUENCE [LARGE SCALE GENOMIC DNA]</scope>
    <source>
        <strain evidence="8 9">IFOP_LL358</strain>
    </source>
</reference>
<feature type="transmembrane region" description="Helical" evidence="7">
    <location>
        <begin position="105"/>
        <end position="122"/>
    </location>
</feature>
<feature type="transmembrane region" description="Helical" evidence="7">
    <location>
        <begin position="254"/>
        <end position="274"/>
    </location>
</feature>
<organism evidence="8 9">
    <name type="scientific">Oceanobacillus kimchii</name>
    <dbReference type="NCBI Taxonomy" id="746691"/>
    <lineage>
        <taxon>Bacteria</taxon>
        <taxon>Bacillati</taxon>
        <taxon>Bacillota</taxon>
        <taxon>Bacilli</taxon>
        <taxon>Bacillales</taxon>
        <taxon>Bacillaceae</taxon>
        <taxon>Oceanobacillus</taxon>
    </lineage>
</organism>
<dbReference type="EMBL" id="BSKO01000001">
    <property type="protein sequence ID" value="GLO64683.1"/>
    <property type="molecule type" value="Genomic_DNA"/>
</dbReference>
<feature type="transmembrane region" description="Helical" evidence="7">
    <location>
        <begin position="314"/>
        <end position="331"/>
    </location>
</feature>
<keyword evidence="9" id="KW-1185">Reference proteome</keyword>
<evidence type="ECO:0000313" key="9">
    <source>
        <dbReference type="Proteomes" id="UP001275436"/>
    </source>
</evidence>